<accession>A0ACB8E9E0</accession>
<dbReference type="EMBL" id="CM037623">
    <property type="protein sequence ID" value="KAH7988933.1"/>
    <property type="molecule type" value="Genomic_DNA"/>
</dbReference>
<gene>
    <name evidence="1" type="ORF">K3G42_023926</name>
</gene>
<organism evidence="1 2">
    <name type="scientific">Sphaerodactylus townsendi</name>
    <dbReference type="NCBI Taxonomy" id="933632"/>
    <lineage>
        <taxon>Eukaryota</taxon>
        <taxon>Metazoa</taxon>
        <taxon>Chordata</taxon>
        <taxon>Craniata</taxon>
        <taxon>Vertebrata</taxon>
        <taxon>Euteleostomi</taxon>
        <taxon>Lepidosauria</taxon>
        <taxon>Squamata</taxon>
        <taxon>Bifurcata</taxon>
        <taxon>Gekkota</taxon>
        <taxon>Sphaerodactylidae</taxon>
        <taxon>Sphaerodactylus</taxon>
    </lineage>
</organism>
<name>A0ACB8E9E0_9SAUR</name>
<evidence type="ECO:0000313" key="1">
    <source>
        <dbReference type="EMBL" id="KAH7988933.1"/>
    </source>
</evidence>
<reference evidence="1" key="1">
    <citation type="submission" date="2021-08" db="EMBL/GenBank/DDBJ databases">
        <title>The first chromosome-level gecko genome reveals the dynamic sex chromosomes of Neotropical dwarf geckos (Sphaerodactylidae: Sphaerodactylus).</title>
        <authorList>
            <person name="Pinto B.J."/>
            <person name="Keating S.E."/>
            <person name="Gamble T."/>
        </authorList>
    </citation>
    <scope>NUCLEOTIDE SEQUENCE</scope>
    <source>
        <strain evidence="1">TG3544</strain>
    </source>
</reference>
<comment type="caution">
    <text evidence="1">The sequence shown here is derived from an EMBL/GenBank/DDBJ whole genome shotgun (WGS) entry which is preliminary data.</text>
</comment>
<proteinExistence type="predicted"/>
<dbReference type="Proteomes" id="UP000827872">
    <property type="component" value="Linkage Group LG10"/>
</dbReference>
<keyword evidence="2" id="KW-1185">Reference proteome</keyword>
<protein>
    <submittedName>
        <fullName evidence="1">Uncharacterized protein</fullName>
    </submittedName>
</protein>
<evidence type="ECO:0000313" key="2">
    <source>
        <dbReference type="Proteomes" id="UP000827872"/>
    </source>
</evidence>
<sequence length="163" mass="17452">MVAWLSMGRGGREWRKGLLGICGWAQQHLEQLGRADSQGWDGGALPGFQQRLTQEPAMSSTQALGELELAVSYRMASRPSTRKQVLLGNAAYGRVCSGTRKWVSLPRSKLTVVLQAGGLQPFGAHGHLSATECQAQPRNGCNMAAAGGAASHKMVCHGLFSQY</sequence>